<dbReference type="Pfam" id="PF13692">
    <property type="entry name" value="Glyco_trans_1_4"/>
    <property type="match status" value="1"/>
</dbReference>
<dbReference type="PROSITE" id="PS00572">
    <property type="entry name" value="GLYCOSYL_HYDROL_F1_1"/>
    <property type="match status" value="1"/>
</dbReference>
<sequence>MREPTVHEGVVSVVLVNYKGAEDTITCLKSFDDVDWPAERLELIVIDNDSQDGSAERIAAAVPRAKVIESGGNLGFAGGCNLGVEHATGEYVGFINNDARPGPQWISAAVEAMSADDTIGAVASKVLDWDGNLIDYVDGSLTWYGMGYKREAEWPDSPDYDTPKDVLFGTGAAMFVPTRLYREIGGFDERFFMFYEDVDLGWRLNLLGYRVRYVPESLAYHRHHVTMKKFGNYRESYLLERNALLSMYKNLDDESLARALPAAMALSVRRSLARTGTDASSLDLQRSPGGDDVPTIEIEKMALTGPYAIDYFVDQLPSLAESRKELQAMRRRSDRELFPLFRHAIEPAYAIESYLTAHKDLVEAFGIDTHFVSRQRILVVTGEPLLERMAGPAIRAWEIAKALAPTGEVRLLSTAGARVTSDAFEVVHASGRALRAQTDWADVIVFQGFLLEGAPWLKESSKILVADVYDPMHLEQLEQARDLGPAGRATSIRDTTRVLNEQLRRADYVLCASTKQRDFWLGQLAGQGRINAAVYDEDESLDSLIGVVPFGIADEKPVQHKHAIKGTVPGIGPDDKVILWGGGVYNWFDPLTLVRAVDRLRVAHPEVRLYFLGLKHPNPGVPDMRIAWELKQLSDELGLTGTHVFFNEGWVPYNERADYLLDADLGVSTHFHHVETAYSFRTRILDYLWASLPIVATSGDTFGSLITENGLGAVVPPEDPEALEAALEKYLYDDAAIAAARANVVEFAEGYRWSSVLAPLVDFCRFPRRAADLAVELDEPVSVAEQFRRPGGIKADIGLARDYLRAGGFGEVARRARGRVRRVIGSGA</sequence>
<keyword evidence="11" id="KW-1185">Reference proteome</keyword>
<evidence type="ECO:0000256" key="2">
    <source>
        <dbReference type="ARBA" id="ARBA00006739"/>
    </source>
</evidence>
<feature type="domain" description="Glycosyltransferase 2-like" evidence="9">
    <location>
        <begin position="152"/>
        <end position="239"/>
    </location>
</feature>
<dbReference type="PANTHER" id="PTHR43179">
    <property type="entry name" value="RHAMNOSYLTRANSFERASE WBBL"/>
    <property type="match status" value="1"/>
</dbReference>
<organism evidence="10 11">
    <name type="scientific">Oerskovia gallyi</name>
    <dbReference type="NCBI Taxonomy" id="2762226"/>
    <lineage>
        <taxon>Bacteria</taxon>
        <taxon>Bacillati</taxon>
        <taxon>Actinomycetota</taxon>
        <taxon>Actinomycetes</taxon>
        <taxon>Micrococcales</taxon>
        <taxon>Cellulomonadaceae</taxon>
        <taxon>Oerskovia</taxon>
    </lineage>
</organism>
<protein>
    <submittedName>
        <fullName evidence="10">Glycosyltransferase</fullName>
    </submittedName>
</protein>
<gene>
    <name evidence="10" type="ORF">H9640_11665</name>
</gene>
<comment type="caution">
    <text evidence="10">The sequence shown here is derived from an EMBL/GenBank/DDBJ whole genome shotgun (WGS) entry which is preliminary data.</text>
</comment>
<evidence type="ECO:0000313" key="10">
    <source>
        <dbReference type="EMBL" id="MBD7999209.1"/>
    </source>
</evidence>
<keyword evidence="6" id="KW-0326">Glycosidase</keyword>
<feature type="domain" description="Glycosyltransferase 2-like" evidence="8">
    <location>
        <begin position="12"/>
        <end position="124"/>
    </location>
</feature>
<evidence type="ECO:0000256" key="4">
    <source>
        <dbReference type="ARBA" id="ARBA00022676"/>
    </source>
</evidence>
<dbReference type="Pfam" id="PF13632">
    <property type="entry name" value="Glyco_trans_2_3"/>
    <property type="match status" value="1"/>
</dbReference>
<dbReference type="InterPro" id="IPR018120">
    <property type="entry name" value="Glyco_hydro_1_AS"/>
</dbReference>
<evidence type="ECO:0000259" key="8">
    <source>
        <dbReference type="Pfam" id="PF00535"/>
    </source>
</evidence>
<keyword evidence="6" id="KW-0378">Hydrolase</keyword>
<dbReference type="Pfam" id="PF00535">
    <property type="entry name" value="Glycos_transf_2"/>
    <property type="match status" value="1"/>
</dbReference>
<dbReference type="InterPro" id="IPR001173">
    <property type="entry name" value="Glyco_trans_2-like"/>
</dbReference>
<dbReference type="Proteomes" id="UP000633601">
    <property type="component" value="Unassembled WGS sequence"/>
</dbReference>
<feature type="active site" description="Nucleophile" evidence="7">
    <location>
        <position position="708"/>
    </location>
</feature>
<proteinExistence type="inferred from homology"/>
<name>A0ABR8V349_9CELL</name>
<evidence type="ECO:0000256" key="7">
    <source>
        <dbReference type="PROSITE-ProRule" id="PRU10055"/>
    </source>
</evidence>
<dbReference type="Gene3D" id="3.40.50.2000">
    <property type="entry name" value="Glycogen Phosphorylase B"/>
    <property type="match status" value="1"/>
</dbReference>
<reference evidence="10 11" key="1">
    <citation type="submission" date="2020-08" db="EMBL/GenBank/DDBJ databases">
        <title>A Genomic Blueprint of the Chicken Gut Microbiome.</title>
        <authorList>
            <person name="Gilroy R."/>
            <person name="Ravi A."/>
            <person name="Getino M."/>
            <person name="Pursley I."/>
            <person name="Horton D.L."/>
            <person name="Alikhan N.-F."/>
            <person name="Baker D."/>
            <person name="Gharbi K."/>
            <person name="Hall N."/>
            <person name="Watson M."/>
            <person name="Adriaenssens E.M."/>
            <person name="Foster-Nyarko E."/>
            <person name="Jarju S."/>
            <person name="Secka A."/>
            <person name="Antonio M."/>
            <person name="Oren A."/>
            <person name="Chaudhuri R."/>
            <person name="La Ragione R.M."/>
            <person name="Hildebrand F."/>
            <person name="Pallen M.J."/>
        </authorList>
    </citation>
    <scope>NUCLEOTIDE SEQUENCE [LARGE SCALE GENOMIC DNA]</scope>
    <source>
        <strain evidence="10 11">Sa2CUA8</strain>
    </source>
</reference>
<evidence type="ECO:0000256" key="6">
    <source>
        <dbReference type="ARBA" id="ARBA00023295"/>
    </source>
</evidence>
<evidence type="ECO:0000313" key="11">
    <source>
        <dbReference type="Proteomes" id="UP000633601"/>
    </source>
</evidence>
<dbReference type="PANTHER" id="PTHR43179:SF12">
    <property type="entry name" value="GALACTOFURANOSYLTRANSFERASE GLFT2"/>
    <property type="match status" value="1"/>
</dbReference>
<comment type="pathway">
    <text evidence="1">Cell wall biogenesis; cell wall polysaccharide biosynthesis.</text>
</comment>
<keyword evidence="5" id="KW-0808">Transferase</keyword>
<keyword evidence="4" id="KW-0328">Glycosyltransferase</keyword>
<evidence type="ECO:0000256" key="3">
    <source>
        <dbReference type="ARBA" id="ARBA00010838"/>
    </source>
</evidence>
<evidence type="ECO:0000256" key="5">
    <source>
        <dbReference type="ARBA" id="ARBA00022679"/>
    </source>
</evidence>
<dbReference type="SUPFAM" id="SSF53448">
    <property type="entry name" value="Nucleotide-diphospho-sugar transferases"/>
    <property type="match status" value="1"/>
</dbReference>
<dbReference type="Gene3D" id="3.90.550.10">
    <property type="entry name" value="Spore Coat Polysaccharide Biosynthesis Protein SpsA, Chain A"/>
    <property type="match status" value="1"/>
</dbReference>
<dbReference type="InterPro" id="IPR029044">
    <property type="entry name" value="Nucleotide-diphossugar_trans"/>
</dbReference>
<dbReference type="CDD" id="cd04186">
    <property type="entry name" value="GT_2_like_c"/>
    <property type="match status" value="1"/>
</dbReference>
<comment type="similarity">
    <text evidence="2">Belongs to the glycosyltransferase 2 family.</text>
</comment>
<dbReference type="SUPFAM" id="SSF53756">
    <property type="entry name" value="UDP-Glycosyltransferase/glycogen phosphorylase"/>
    <property type="match status" value="1"/>
</dbReference>
<comment type="similarity">
    <text evidence="3">Belongs to the glycosyl hydrolase 1 family.</text>
</comment>
<evidence type="ECO:0000256" key="1">
    <source>
        <dbReference type="ARBA" id="ARBA00004776"/>
    </source>
</evidence>
<accession>A0ABR8V349</accession>
<evidence type="ECO:0000259" key="9">
    <source>
        <dbReference type="Pfam" id="PF13632"/>
    </source>
</evidence>
<dbReference type="EMBL" id="JACSQE010000008">
    <property type="protein sequence ID" value="MBD7999209.1"/>
    <property type="molecule type" value="Genomic_DNA"/>
</dbReference>